<evidence type="ECO:0000256" key="3">
    <source>
        <dbReference type="ARBA" id="ARBA00022833"/>
    </source>
</evidence>
<reference evidence="7 8" key="1">
    <citation type="submission" date="2024-01" db="EMBL/GenBank/DDBJ databases">
        <title>Draft genome sequences of nine bacterial species from freshwater ponds near Washington, DC.</title>
        <authorList>
            <person name="Pavloudi C."/>
            <person name="Oliver L."/>
            <person name="Slattery K."/>
            <person name="Lissner G."/>
            <person name="Saw J.H."/>
        </authorList>
    </citation>
    <scope>NUCLEOTIDE SEQUENCE [LARGE SCALE GENOMIC DNA]</scope>
    <source>
        <strain evidence="8">TB1-E2</strain>
    </source>
</reference>
<evidence type="ECO:0000256" key="5">
    <source>
        <dbReference type="SAM" id="MobiDB-lite"/>
    </source>
</evidence>
<protein>
    <submittedName>
        <fullName evidence="7">GFA family protein</fullName>
    </submittedName>
</protein>
<keyword evidence="3" id="KW-0862">Zinc</keyword>
<dbReference type="Proteomes" id="UP001373909">
    <property type="component" value="Chromosome"/>
</dbReference>
<dbReference type="EMBL" id="CP142523">
    <property type="protein sequence ID" value="WWO44991.1"/>
    <property type="molecule type" value="Genomic_DNA"/>
</dbReference>
<dbReference type="RefSeq" id="WP_338679210.1">
    <property type="nucleotide sequence ID" value="NZ_CP142523.1"/>
</dbReference>
<evidence type="ECO:0000256" key="4">
    <source>
        <dbReference type="ARBA" id="ARBA00023239"/>
    </source>
</evidence>
<comment type="similarity">
    <text evidence="1">Belongs to the Gfa family.</text>
</comment>
<feature type="region of interest" description="Disordered" evidence="5">
    <location>
        <begin position="84"/>
        <end position="103"/>
    </location>
</feature>
<evidence type="ECO:0000313" key="7">
    <source>
        <dbReference type="EMBL" id="WWO44991.1"/>
    </source>
</evidence>
<evidence type="ECO:0000256" key="1">
    <source>
        <dbReference type="ARBA" id="ARBA00005495"/>
    </source>
</evidence>
<dbReference type="PANTHER" id="PTHR33337">
    <property type="entry name" value="GFA DOMAIN-CONTAINING PROTEIN"/>
    <property type="match status" value="1"/>
</dbReference>
<name>A0ABZ2GGY5_9BURK</name>
<dbReference type="InterPro" id="IPR011057">
    <property type="entry name" value="Mss4-like_sf"/>
</dbReference>
<keyword evidence="4" id="KW-0456">Lyase</keyword>
<organism evidence="7 8">
    <name type="scientific">Janthinobacterium aestuarii</name>
    <dbReference type="NCBI Taxonomy" id="2985511"/>
    <lineage>
        <taxon>Bacteria</taxon>
        <taxon>Pseudomonadati</taxon>
        <taxon>Pseudomonadota</taxon>
        <taxon>Betaproteobacteria</taxon>
        <taxon>Burkholderiales</taxon>
        <taxon>Oxalobacteraceae</taxon>
        <taxon>Janthinobacterium</taxon>
    </lineage>
</organism>
<keyword evidence="2" id="KW-0479">Metal-binding</keyword>
<dbReference type="Gene3D" id="3.90.1590.10">
    <property type="entry name" value="glutathione-dependent formaldehyde- activating enzyme (gfa)"/>
    <property type="match status" value="1"/>
</dbReference>
<dbReference type="PANTHER" id="PTHR33337:SF40">
    <property type="entry name" value="CENP-V_GFA DOMAIN-CONTAINING PROTEIN-RELATED"/>
    <property type="match status" value="1"/>
</dbReference>
<evidence type="ECO:0000256" key="2">
    <source>
        <dbReference type="ARBA" id="ARBA00022723"/>
    </source>
</evidence>
<accession>A0ABZ2GGY5</accession>
<dbReference type="PROSITE" id="PS51891">
    <property type="entry name" value="CENP_V_GFA"/>
    <property type="match status" value="1"/>
</dbReference>
<dbReference type="SUPFAM" id="SSF51316">
    <property type="entry name" value="Mss4-like"/>
    <property type="match status" value="1"/>
</dbReference>
<evidence type="ECO:0000259" key="6">
    <source>
        <dbReference type="PROSITE" id="PS51891"/>
    </source>
</evidence>
<proteinExistence type="inferred from homology"/>
<dbReference type="InterPro" id="IPR006913">
    <property type="entry name" value="CENP-V/GFA"/>
</dbReference>
<feature type="domain" description="CENP-V/GFA" evidence="6">
    <location>
        <begin position="2"/>
        <end position="110"/>
    </location>
</feature>
<gene>
    <name evidence="7" type="ORF">OPV09_20030</name>
</gene>
<keyword evidence="8" id="KW-1185">Reference proteome</keyword>
<sequence length="140" mass="15316">MLSGGCLCGDVRYEAGTGAFHETACHCSMCRRASGAPFVAWFSVPRANFRWLQGQATPYASSEHCTRSFCPRCGTQLTFEDERDPDEVGLTTGSLDEPGRLPPHSHIYTDTQVEWVKLADGLPRYSGSRVDVEGDQGLSP</sequence>
<evidence type="ECO:0000313" key="8">
    <source>
        <dbReference type="Proteomes" id="UP001373909"/>
    </source>
</evidence>
<dbReference type="Pfam" id="PF04828">
    <property type="entry name" value="GFA"/>
    <property type="match status" value="1"/>
</dbReference>